<name>A0ABR0MD49_GOSAR</name>
<keyword evidence="2" id="KW-0812">Transmembrane</keyword>
<reference evidence="3 4" key="1">
    <citation type="submission" date="2023-03" db="EMBL/GenBank/DDBJ databases">
        <title>WGS of Gossypium arboreum.</title>
        <authorList>
            <person name="Yu D."/>
        </authorList>
    </citation>
    <scope>NUCLEOTIDE SEQUENCE [LARGE SCALE GENOMIC DNA]</scope>
    <source>
        <tissue evidence="3">Leaf</tissue>
    </source>
</reference>
<evidence type="ECO:0000256" key="2">
    <source>
        <dbReference type="SAM" id="Phobius"/>
    </source>
</evidence>
<dbReference type="Proteomes" id="UP001358586">
    <property type="component" value="Chromosome 13"/>
</dbReference>
<keyword evidence="4" id="KW-1185">Reference proteome</keyword>
<organism evidence="3 4">
    <name type="scientific">Gossypium arboreum</name>
    <name type="common">Tree cotton</name>
    <name type="synonym">Gossypium nanking</name>
    <dbReference type="NCBI Taxonomy" id="29729"/>
    <lineage>
        <taxon>Eukaryota</taxon>
        <taxon>Viridiplantae</taxon>
        <taxon>Streptophyta</taxon>
        <taxon>Embryophyta</taxon>
        <taxon>Tracheophyta</taxon>
        <taxon>Spermatophyta</taxon>
        <taxon>Magnoliopsida</taxon>
        <taxon>eudicotyledons</taxon>
        <taxon>Gunneridae</taxon>
        <taxon>Pentapetalae</taxon>
        <taxon>rosids</taxon>
        <taxon>malvids</taxon>
        <taxon>Malvales</taxon>
        <taxon>Malvaceae</taxon>
        <taxon>Malvoideae</taxon>
        <taxon>Gossypium</taxon>
    </lineage>
</organism>
<comment type="caution">
    <text evidence="3">The sequence shown here is derived from an EMBL/GenBank/DDBJ whole genome shotgun (WGS) entry which is preliminary data.</text>
</comment>
<proteinExistence type="predicted"/>
<evidence type="ECO:0000256" key="1">
    <source>
        <dbReference type="SAM" id="MobiDB-lite"/>
    </source>
</evidence>
<feature type="region of interest" description="Disordered" evidence="1">
    <location>
        <begin position="267"/>
        <end position="302"/>
    </location>
</feature>
<keyword evidence="2" id="KW-1133">Transmembrane helix</keyword>
<keyword evidence="2" id="KW-0472">Membrane</keyword>
<evidence type="ECO:0000313" key="4">
    <source>
        <dbReference type="Proteomes" id="UP001358586"/>
    </source>
</evidence>
<protein>
    <submittedName>
        <fullName evidence="3">Uncharacterized protein</fullName>
    </submittedName>
</protein>
<gene>
    <name evidence="3" type="ORF">PVK06_047203</name>
</gene>
<dbReference type="EMBL" id="JARKNE010000013">
    <property type="protein sequence ID" value="KAK5771030.1"/>
    <property type="molecule type" value="Genomic_DNA"/>
</dbReference>
<accession>A0ABR0MD49</accession>
<feature type="compositionally biased region" description="Basic and acidic residues" evidence="1">
    <location>
        <begin position="293"/>
        <end position="302"/>
    </location>
</feature>
<feature type="transmembrane region" description="Helical" evidence="2">
    <location>
        <begin position="183"/>
        <end position="204"/>
    </location>
</feature>
<evidence type="ECO:0000313" key="3">
    <source>
        <dbReference type="EMBL" id="KAK5771030.1"/>
    </source>
</evidence>
<sequence>MINTRGKKIAILALKNRKGVGCCINWAALEQVHLAHLVRFHLDTAMWDRFFSIIEPIYSELTLEFCTTFHLQHVMNTHDEAGTIILKLGGLVRHMSVPEFGATLGLYEEEFMTSENFLQLHRHIHYSPSYCWTNLTESTIPYNASRSKVTSLPLALCYIHAILAHTLTGRRKITGIVSTTDAYFLWSMATGLVFDLAYFIALAFRHQTDHHKRGPICLGPYVTHLARHFGLFDTPEMSSTLTLVGQMSPQGISSMIHMRMIERSRGFDPPQYRLDQSDDQEEPEDITNNVPPLHEDPPPPSS</sequence>